<dbReference type="GO" id="GO:0008658">
    <property type="term" value="F:penicillin binding"/>
    <property type="evidence" value="ECO:0007669"/>
    <property type="project" value="InterPro"/>
</dbReference>
<evidence type="ECO:0000313" key="3">
    <source>
        <dbReference type="EMBL" id="NGN63928.1"/>
    </source>
</evidence>
<dbReference type="EMBL" id="JAAKZV010000023">
    <property type="protein sequence ID" value="NGN63928.1"/>
    <property type="molecule type" value="Genomic_DNA"/>
</dbReference>
<dbReference type="Gene3D" id="3.40.710.10">
    <property type="entry name" value="DD-peptidase/beta-lactamase superfamily"/>
    <property type="match status" value="1"/>
</dbReference>
<comment type="caution">
    <text evidence="3">The sequence shown here is derived from an EMBL/GenBank/DDBJ whole genome shotgun (WGS) entry which is preliminary data.</text>
</comment>
<gene>
    <name evidence="3" type="ORF">G5C51_08425</name>
</gene>
<accession>A0A6G4TXT8</accession>
<protein>
    <submittedName>
        <fullName evidence="3">Penicillin-binding protein 2</fullName>
    </submittedName>
</protein>
<feature type="domain" description="Penicillin-binding protein transpeptidase" evidence="1">
    <location>
        <begin position="156"/>
        <end position="480"/>
    </location>
</feature>
<dbReference type="Proteomes" id="UP000481583">
    <property type="component" value="Unassembled WGS sequence"/>
</dbReference>
<dbReference type="GO" id="GO:0071555">
    <property type="term" value="P:cell wall organization"/>
    <property type="evidence" value="ECO:0007669"/>
    <property type="project" value="TreeGrafter"/>
</dbReference>
<dbReference type="PANTHER" id="PTHR30627:SF24">
    <property type="entry name" value="PENICILLIN-BINDING PROTEIN 4B"/>
    <property type="match status" value="1"/>
</dbReference>
<dbReference type="Gene3D" id="3.90.1310.10">
    <property type="entry name" value="Penicillin-binding protein 2a (Domain 2)"/>
    <property type="match status" value="1"/>
</dbReference>
<dbReference type="RefSeq" id="WP_165234268.1">
    <property type="nucleotide sequence ID" value="NZ_JAAKZV010000023.1"/>
</dbReference>
<feature type="domain" description="Penicillin binding protein A dimerisation" evidence="2">
    <location>
        <begin position="52"/>
        <end position="135"/>
    </location>
</feature>
<dbReference type="AlphaFoldDB" id="A0A6G4TXT8"/>
<evidence type="ECO:0000259" key="1">
    <source>
        <dbReference type="Pfam" id="PF00905"/>
    </source>
</evidence>
<dbReference type="GO" id="GO:0071972">
    <property type="term" value="F:peptidoglycan L,D-transpeptidase activity"/>
    <property type="evidence" value="ECO:0007669"/>
    <property type="project" value="TreeGrafter"/>
</dbReference>
<evidence type="ECO:0000313" key="4">
    <source>
        <dbReference type="Proteomes" id="UP000481583"/>
    </source>
</evidence>
<dbReference type="InterPro" id="IPR054120">
    <property type="entry name" value="PBPA_dimer"/>
</dbReference>
<dbReference type="SUPFAM" id="SSF56601">
    <property type="entry name" value="beta-lactamase/transpeptidase-like"/>
    <property type="match status" value="1"/>
</dbReference>
<name>A0A6G4TXT8_9ACTN</name>
<reference evidence="3 4" key="1">
    <citation type="submission" date="2020-02" db="EMBL/GenBank/DDBJ databases">
        <title>Whole-genome analyses of novel actinobacteria.</title>
        <authorList>
            <person name="Sahin N."/>
        </authorList>
    </citation>
    <scope>NUCLEOTIDE SEQUENCE [LARGE SCALE GENOMIC DNA]</scope>
    <source>
        <strain evidence="3 4">A7024</strain>
    </source>
</reference>
<dbReference type="Pfam" id="PF21922">
    <property type="entry name" value="PBP_dimer_2"/>
    <property type="match status" value="1"/>
</dbReference>
<dbReference type="PANTHER" id="PTHR30627">
    <property type="entry name" value="PEPTIDOGLYCAN D,D-TRANSPEPTIDASE"/>
    <property type="match status" value="1"/>
</dbReference>
<dbReference type="GO" id="GO:0005886">
    <property type="term" value="C:plasma membrane"/>
    <property type="evidence" value="ECO:0007669"/>
    <property type="project" value="TreeGrafter"/>
</dbReference>
<sequence length="485" mass="52344">MNKPLRRVAIFCGLLVMALLVRVNWVQFVQADELRTDDKNRRVSIERYSQPRGNIIVDGKPITGSTKTTDSDFEYKRTYTDGPMWSPVTGYASQAFGANQLEKLNDGILTGTDDRLFFNRTIDMLTGKDQQGGDVVTSLDAKAQKAAFEGLGNRKGAVVALDPSTGAIKALASTPSYDPSEFSGNSEKDSERWTKLNKDKDKPMLNRALKESYPPGSTFKVVTSAAALESGKIDDINAKTNSPDPFKLPLSSDTLGNDGNHPCENASLKVALQWSCNTVYANLSNQIGNEEMRNYAAKFGFNDAEVDTPVRAAESLYPEMDKPQNAMGGIGQASVTATPLQMAMVASSVANDGKLMKPYMVEELRAPNLNVVEQADPEEYGEPMSEDHARDLQDMMENVVSAGTGTNARIPGMTVGGKTGTAQHGENNKLNPYAWFISYAKDSDGKKVAVAVVIESDQAANRDDISGGGLAAPIAKSVMQAVLGK</sequence>
<dbReference type="Pfam" id="PF00905">
    <property type="entry name" value="Transpeptidase"/>
    <property type="match status" value="1"/>
</dbReference>
<keyword evidence="4" id="KW-1185">Reference proteome</keyword>
<dbReference type="InterPro" id="IPR012338">
    <property type="entry name" value="Beta-lactam/transpept-like"/>
</dbReference>
<proteinExistence type="predicted"/>
<dbReference type="InterPro" id="IPR050515">
    <property type="entry name" value="Beta-lactam/transpept"/>
</dbReference>
<dbReference type="InterPro" id="IPR001460">
    <property type="entry name" value="PCN-bd_Tpept"/>
</dbReference>
<organism evidence="3 4">
    <name type="scientific">Streptomyces coryli</name>
    <dbReference type="NCBI Taxonomy" id="1128680"/>
    <lineage>
        <taxon>Bacteria</taxon>
        <taxon>Bacillati</taxon>
        <taxon>Actinomycetota</taxon>
        <taxon>Actinomycetes</taxon>
        <taxon>Kitasatosporales</taxon>
        <taxon>Streptomycetaceae</taxon>
        <taxon>Streptomyces</taxon>
    </lineage>
</organism>
<evidence type="ECO:0000259" key="2">
    <source>
        <dbReference type="Pfam" id="PF21922"/>
    </source>
</evidence>